<name>A0A426VCJ3_9BURK</name>
<evidence type="ECO:0000313" key="3">
    <source>
        <dbReference type="Proteomes" id="UP000269265"/>
    </source>
</evidence>
<dbReference type="Pfam" id="PF20567">
    <property type="entry name" value="DUF6776"/>
    <property type="match status" value="1"/>
</dbReference>
<dbReference type="OrthoDB" id="8585321at2"/>
<dbReference type="EMBL" id="RSED01000006">
    <property type="protein sequence ID" value="RRS04575.1"/>
    <property type="molecule type" value="Genomic_DNA"/>
</dbReference>
<dbReference type="AlphaFoldDB" id="A0A426VCJ3"/>
<accession>A0A426VCJ3</accession>
<reference evidence="2 3" key="1">
    <citation type="submission" date="2018-12" db="EMBL/GenBank/DDBJ databases">
        <title>The whole draft genome of Aquabacterium sp. SJQ9.</title>
        <authorList>
            <person name="Sun L."/>
            <person name="Gao X."/>
            <person name="Chen W."/>
            <person name="Huang K."/>
        </authorList>
    </citation>
    <scope>NUCLEOTIDE SEQUENCE [LARGE SCALE GENOMIC DNA]</scope>
    <source>
        <strain evidence="2 3">SJQ9</strain>
    </source>
</reference>
<comment type="caution">
    <text evidence="2">The sequence shown here is derived from an EMBL/GenBank/DDBJ whole genome shotgun (WGS) entry which is preliminary data.</text>
</comment>
<evidence type="ECO:0000313" key="2">
    <source>
        <dbReference type="EMBL" id="RRS04575.1"/>
    </source>
</evidence>
<keyword evidence="3" id="KW-1185">Reference proteome</keyword>
<evidence type="ECO:0000256" key="1">
    <source>
        <dbReference type="SAM" id="Coils"/>
    </source>
</evidence>
<dbReference type="InterPro" id="IPR046703">
    <property type="entry name" value="DUF6776"/>
</dbReference>
<sequence>MRWRLLRRRLSISAPRMTVRSHMAWPLRWAVVAISLGFSGALALWAFEFGKGIAGLGPNSRGSAEALAEVQQQLAAVRLDRERAQSIANTADSLLKAERATQARLAEEVKALEMENLALKDDLGFFERLLPASGDGLTVRGLQADMPAAGQLRFQLLVMQQGGRALPDFKGRYEVLLSGTQDGGKAWAMPAPAVTKPLQFKQYQRIDGLAEYPANAVVKQVQVRVLDDTGQLRATQTTKL</sequence>
<protein>
    <submittedName>
        <fullName evidence="2">Uncharacterized protein</fullName>
    </submittedName>
</protein>
<feature type="coiled-coil region" evidence="1">
    <location>
        <begin position="67"/>
        <end position="122"/>
    </location>
</feature>
<keyword evidence="1" id="KW-0175">Coiled coil</keyword>
<dbReference type="RefSeq" id="WP_125242949.1">
    <property type="nucleotide sequence ID" value="NZ_RSED01000006.1"/>
</dbReference>
<proteinExistence type="predicted"/>
<gene>
    <name evidence="2" type="ORF">EIP75_09095</name>
</gene>
<dbReference type="Proteomes" id="UP000269265">
    <property type="component" value="Unassembled WGS sequence"/>
</dbReference>
<organism evidence="2 3">
    <name type="scientific">Aquabacterium soli</name>
    <dbReference type="NCBI Taxonomy" id="2493092"/>
    <lineage>
        <taxon>Bacteria</taxon>
        <taxon>Pseudomonadati</taxon>
        <taxon>Pseudomonadota</taxon>
        <taxon>Betaproteobacteria</taxon>
        <taxon>Burkholderiales</taxon>
        <taxon>Aquabacterium</taxon>
    </lineage>
</organism>